<dbReference type="AlphaFoldDB" id="A0A645ILM3"/>
<dbReference type="Gene3D" id="2.60.40.10">
    <property type="entry name" value="Immunoglobulins"/>
    <property type="match status" value="1"/>
</dbReference>
<protein>
    <submittedName>
        <fullName evidence="2">1,4-alpha-glucan branching enzyme GlgB</fullName>
        <ecNumber evidence="2">2.4.1.18</ecNumber>
    </submittedName>
</protein>
<sequence length="183" mass="21107">MKRDHWVIREWAPNATEMFLVGEFNGWKESEQYRFASSGDWGCLELALPKGAIEHLDHYLLKLRWNGGEGLRIPAFCRYVVQDPETNLFSAQVWQPDHPYKFRNPSPPADREMFIYEAHIGMAQEEEKVGTFAEFTDNILPKVAAAGYNTLELMAVMNHPYYGSFGYHVSNFFSIASRFGTPF</sequence>
<organism evidence="2">
    <name type="scientific">bioreactor metagenome</name>
    <dbReference type="NCBI Taxonomy" id="1076179"/>
    <lineage>
        <taxon>unclassified sequences</taxon>
        <taxon>metagenomes</taxon>
        <taxon>ecological metagenomes</taxon>
    </lineage>
</organism>
<evidence type="ECO:0000313" key="2">
    <source>
        <dbReference type="EMBL" id="MPN52167.1"/>
    </source>
</evidence>
<keyword evidence="2" id="KW-0808">Transferase</keyword>
<reference evidence="2" key="1">
    <citation type="submission" date="2019-08" db="EMBL/GenBank/DDBJ databases">
        <authorList>
            <person name="Kucharzyk K."/>
            <person name="Murdoch R.W."/>
            <person name="Higgins S."/>
            <person name="Loffler F."/>
        </authorList>
    </citation>
    <scope>NUCLEOTIDE SEQUENCE</scope>
</reference>
<dbReference type="GO" id="GO:0003844">
    <property type="term" value="F:1,4-alpha-glucan branching enzyme activity"/>
    <property type="evidence" value="ECO:0007669"/>
    <property type="project" value="UniProtKB-EC"/>
</dbReference>
<accession>A0A645ILM3</accession>
<evidence type="ECO:0000259" key="1">
    <source>
        <dbReference type="Pfam" id="PF02922"/>
    </source>
</evidence>
<dbReference type="InterPro" id="IPR004193">
    <property type="entry name" value="Glyco_hydro_13_N"/>
</dbReference>
<dbReference type="GO" id="GO:0004553">
    <property type="term" value="F:hydrolase activity, hydrolyzing O-glycosyl compounds"/>
    <property type="evidence" value="ECO:0007669"/>
    <property type="project" value="InterPro"/>
</dbReference>
<dbReference type="Gene3D" id="3.20.20.80">
    <property type="entry name" value="Glycosidases"/>
    <property type="match status" value="1"/>
</dbReference>
<gene>
    <name evidence="2" type="primary">glgB_34</name>
    <name evidence="2" type="ORF">SDC9_199821</name>
</gene>
<proteinExistence type="predicted"/>
<dbReference type="GO" id="GO:0005975">
    <property type="term" value="P:carbohydrate metabolic process"/>
    <property type="evidence" value="ECO:0007669"/>
    <property type="project" value="InterPro"/>
</dbReference>
<dbReference type="InterPro" id="IPR013783">
    <property type="entry name" value="Ig-like_fold"/>
</dbReference>
<feature type="domain" description="Glycoside hydrolase family 13 N-terminal" evidence="1">
    <location>
        <begin position="4"/>
        <end position="68"/>
    </location>
</feature>
<dbReference type="Pfam" id="PF02922">
    <property type="entry name" value="CBM_48"/>
    <property type="match status" value="1"/>
</dbReference>
<dbReference type="EC" id="2.4.1.18" evidence="2"/>
<dbReference type="EMBL" id="VSSQ01118010">
    <property type="protein sequence ID" value="MPN52167.1"/>
    <property type="molecule type" value="Genomic_DNA"/>
</dbReference>
<name>A0A645ILM3_9ZZZZ</name>
<dbReference type="SUPFAM" id="SSF51445">
    <property type="entry name" value="(Trans)glycosidases"/>
    <property type="match status" value="1"/>
</dbReference>
<dbReference type="InterPro" id="IPR017853">
    <property type="entry name" value="GH"/>
</dbReference>
<comment type="caution">
    <text evidence="2">The sequence shown here is derived from an EMBL/GenBank/DDBJ whole genome shotgun (WGS) entry which is preliminary data.</text>
</comment>
<keyword evidence="2" id="KW-0328">Glycosyltransferase</keyword>
<dbReference type="GO" id="GO:0005737">
    <property type="term" value="C:cytoplasm"/>
    <property type="evidence" value="ECO:0007669"/>
    <property type="project" value="TreeGrafter"/>
</dbReference>
<dbReference type="PANTHER" id="PTHR43651:SF3">
    <property type="entry name" value="1,4-ALPHA-GLUCAN-BRANCHING ENZYME"/>
    <property type="match status" value="1"/>
</dbReference>
<dbReference type="PANTHER" id="PTHR43651">
    <property type="entry name" value="1,4-ALPHA-GLUCAN-BRANCHING ENZYME"/>
    <property type="match status" value="1"/>
</dbReference>